<dbReference type="PANTHER" id="PTHR43861">
    <property type="entry name" value="TRANS-ACONITATE 2-METHYLTRANSFERASE-RELATED"/>
    <property type="match status" value="1"/>
</dbReference>
<reference evidence="4 5" key="1">
    <citation type="submission" date="2018-06" db="EMBL/GenBank/DDBJ databases">
        <title>Nitrincola tibetense sp. nov., isolated from Lake XuguoCo on Tibetan Plateau.</title>
        <authorList>
            <person name="Xing P."/>
        </authorList>
    </citation>
    <scope>NUCLEOTIDE SEQUENCE [LARGE SCALE GENOMIC DNA]</scope>
    <source>
        <strain evidence="5">xg18</strain>
    </source>
</reference>
<evidence type="ECO:0000313" key="4">
    <source>
        <dbReference type="EMBL" id="RAU19349.1"/>
    </source>
</evidence>
<dbReference type="OrthoDB" id="7348755at2"/>
<dbReference type="InterPro" id="IPR041698">
    <property type="entry name" value="Methyltransf_25"/>
</dbReference>
<evidence type="ECO:0000259" key="3">
    <source>
        <dbReference type="Pfam" id="PF13649"/>
    </source>
</evidence>
<dbReference type="GO" id="GO:0008168">
    <property type="term" value="F:methyltransferase activity"/>
    <property type="evidence" value="ECO:0007669"/>
    <property type="project" value="UniProtKB-KW"/>
</dbReference>
<protein>
    <submittedName>
        <fullName evidence="4">SAM-dependent methyltransferase</fullName>
    </submittedName>
</protein>
<dbReference type="SUPFAM" id="SSF53335">
    <property type="entry name" value="S-adenosyl-L-methionine-dependent methyltransferases"/>
    <property type="match status" value="1"/>
</dbReference>
<feature type="domain" description="Methyltransferase" evidence="3">
    <location>
        <begin position="39"/>
        <end position="127"/>
    </location>
</feature>
<proteinExistence type="predicted"/>
<dbReference type="InterPro" id="IPR029063">
    <property type="entry name" value="SAM-dependent_MTases_sf"/>
</dbReference>
<keyword evidence="5" id="KW-1185">Reference proteome</keyword>
<evidence type="ECO:0000313" key="5">
    <source>
        <dbReference type="Proteomes" id="UP000250744"/>
    </source>
</evidence>
<evidence type="ECO:0000256" key="2">
    <source>
        <dbReference type="ARBA" id="ARBA00022679"/>
    </source>
</evidence>
<dbReference type="AlphaFoldDB" id="A0A364NQG8"/>
<dbReference type="EMBL" id="QKRX01000002">
    <property type="protein sequence ID" value="RAU19349.1"/>
    <property type="molecule type" value="Genomic_DNA"/>
</dbReference>
<organism evidence="4 5">
    <name type="scientific">Nitrincola tibetensis</name>
    <dbReference type="NCBI Taxonomy" id="2219697"/>
    <lineage>
        <taxon>Bacteria</taxon>
        <taxon>Pseudomonadati</taxon>
        <taxon>Pseudomonadota</taxon>
        <taxon>Gammaproteobacteria</taxon>
        <taxon>Oceanospirillales</taxon>
        <taxon>Oceanospirillaceae</taxon>
        <taxon>Nitrincola</taxon>
    </lineage>
</organism>
<dbReference type="PANTHER" id="PTHR43861:SF1">
    <property type="entry name" value="TRANS-ACONITATE 2-METHYLTRANSFERASE"/>
    <property type="match status" value="1"/>
</dbReference>
<dbReference type="Proteomes" id="UP000250744">
    <property type="component" value="Unassembled WGS sequence"/>
</dbReference>
<dbReference type="GO" id="GO:0032259">
    <property type="term" value="P:methylation"/>
    <property type="evidence" value="ECO:0007669"/>
    <property type="project" value="UniProtKB-KW"/>
</dbReference>
<sequence>MTLEFYNQNAESFFNDTIQVDMSELYRPFIQRVIPNGRILDAGCGSGRDAKAFLEKGFQVDAMDASVEMVKLATQHTGLPVKLQTLESVTDIEAYDGIWACASLLHLSEAVLPVVFTQFEAALKPKGVWYMSFKYGNGEREKNGRVFTDLNEERLQELLSHCPSLTLAEQWVTVDQRPDRDERWLNVVVTKG</sequence>
<gene>
    <name evidence="4" type="ORF">DN062_03565</name>
</gene>
<keyword evidence="2 4" id="KW-0808">Transferase</keyword>
<comment type="caution">
    <text evidence="4">The sequence shown here is derived from an EMBL/GenBank/DDBJ whole genome shotgun (WGS) entry which is preliminary data.</text>
</comment>
<accession>A0A364NQG8</accession>
<keyword evidence="1 4" id="KW-0489">Methyltransferase</keyword>
<dbReference type="Pfam" id="PF13649">
    <property type="entry name" value="Methyltransf_25"/>
    <property type="match status" value="1"/>
</dbReference>
<name>A0A364NQG8_9GAMM</name>
<dbReference type="Gene3D" id="3.40.50.150">
    <property type="entry name" value="Vaccinia Virus protein VP39"/>
    <property type="match status" value="1"/>
</dbReference>
<evidence type="ECO:0000256" key="1">
    <source>
        <dbReference type="ARBA" id="ARBA00022603"/>
    </source>
</evidence>
<dbReference type="CDD" id="cd02440">
    <property type="entry name" value="AdoMet_MTases"/>
    <property type="match status" value="1"/>
</dbReference>